<comment type="subunit">
    <text evidence="14">Component of the 7-subunit TFIIH core complex composed of XPB/SSL2, XPD/RAD3, SSL1, TFB1, TFB2, TFB4 and TFB5, which is active in NER. The core complex associates with the 3-subunit CTD-kinase module TFIIK composed of CCL1, KIN28 and TFB3 to form the 10-subunit holoenzyme (holo-TFIIH) active in transcription.</text>
</comment>
<gene>
    <name evidence="16" type="ORF">PGUG_03796</name>
</gene>
<keyword evidence="17" id="KW-1185">Reference proteome</keyword>
<reference evidence="16 17" key="1">
    <citation type="journal article" date="2009" name="Nature">
        <title>Evolution of pathogenicity and sexual reproduction in eight Candida genomes.</title>
        <authorList>
            <person name="Butler G."/>
            <person name="Rasmussen M.D."/>
            <person name="Lin M.F."/>
            <person name="Santos M.A."/>
            <person name="Sakthikumar S."/>
            <person name="Munro C.A."/>
            <person name="Rheinbay E."/>
            <person name="Grabherr M."/>
            <person name="Forche A."/>
            <person name="Reedy J.L."/>
            <person name="Agrafioti I."/>
            <person name="Arnaud M.B."/>
            <person name="Bates S."/>
            <person name="Brown A.J."/>
            <person name="Brunke S."/>
            <person name="Costanzo M.C."/>
            <person name="Fitzpatrick D.A."/>
            <person name="de Groot P.W."/>
            <person name="Harris D."/>
            <person name="Hoyer L.L."/>
            <person name="Hube B."/>
            <person name="Klis F.M."/>
            <person name="Kodira C."/>
            <person name="Lennard N."/>
            <person name="Logue M.E."/>
            <person name="Martin R."/>
            <person name="Neiman A.M."/>
            <person name="Nikolaou E."/>
            <person name="Quail M.A."/>
            <person name="Quinn J."/>
            <person name="Santos M.C."/>
            <person name="Schmitzberger F.F."/>
            <person name="Sherlock G."/>
            <person name="Shah P."/>
            <person name="Silverstein K.A."/>
            <person name="Skrzypek M.S."/>
            <person name="Soll D."/>
            <person name="Staggs R."/>
            <person name="Stansfield I."/>
            <person name="Stumpf M.P."/>
            <person name="Sudbery P.E."/>
            <person name="Srikantha T."/>
            <person name="Zeng Q."/>
            <person name="Berman J."/>
            <person name="Berriman M."/>
            <person name="Heitman J."/>
            <person name="Gow N.A."/>
            <person name="Lorenz M.C."/>
            <person name="Birren B.W."/>
            <person name="Kellis M."/>
            <person name="Cuomo C.A."/>
        </authorList>
    </citation>
    <scope>NUCLEOTIDE SEQUENCE [LARGE SCALE GENOMIC DNA]</scope>
    <source>
        <strain evidence="17">ATCC 6260 / CBS 566 / DSM 6381 / JCM 1539 / NBRC 10279 / NRRL Y-324</strain>
    </source>
</reference>
<dbReference type="VEuPathDB" id="FungiDB:PGUG_03796"/>
<dbReference type="Pfam" id="PF03850">
    <property type="entry name" value="Tfb4"/>
    <property type="match status" value="1"/>
</dbReference>
<evidence type="ECO:0000256" key="9">
    <source>
        <dbReference type="ARBA" id="ARBA00023015"/>
    </source>
</evidence>
<evidence type="ECO:0000256" key="1">
    <source>
        <dbReference type="ARBA" id="ARBA00002817"/>
    </source>
</evidence>
<dbReference type="OMA" id="QGCDITS"/>
<dbReference type="AlphaFoldDB" id="A5DKJ5"/>
<proteinExistence type="inferred from homology"/>
<dbReference type="InterPro" id="IPR036465">
    <property type="entry name" value="vWFA_dom_sf"/>
</dbReference>
<evidence type="ECO:0000256" key="11">
    <source>
        <dbReference type="ARBA" id="ARBA00023204"/>
    </source>
</evidence>
<evidence type="ECO:0000256" key="8">
    <source>
        <dbReference type="ARBA" id="ARBA00022833"/>
    </source>
</evidence>
<evidence type="ECO:0000256" key="3">
    <source>
        <dbReference type="ARBA" id="ARBA00005273"/>
    </source>
</evidence>
<evidence type="ECO:0000256" key="10">
    <source>
        <dbReference type="ARBA" id="ARBA00023163"/>
    </source>
</evidence>
<sequence>MKNPAFGSAMPLQMRNGNESHFMDAIADRVVTDFGHPETFTDDPSLLTVILDLNPLGWYNIRNRTTVKEVTKSLIVFMNAHLSLNNSNRVAFLTASPSGARFLYPNTMSDQKDTANTLVNRGMYRQFRIVDETVLSELNNEFQAVAQSELTDYKSTVSGALSLALTYTHRMLTLDESISTTTASAISTSTNVASNSSAAGAGSTGASNLISMKSRILVVSPDDNDDIRYIPIMNSIFAAQKMKVSIDVVKLGSKDVSYLQQAADATNGVYLHVQNPEGLIQVLSTAYFIEPSLRPLVVLPTNSNVNYRASCFVTGKSIDLGFVCSVCLCIMSIIPDSGKCPTCQSEFDPNILSQLRRSPAVLPRKKRKVDPPNGTPAA</sequence>
<comment type="similarity">
    <text evidence="3 14">Belongs to the TFB4 family.</text>
</comment>
<dbReference type="GO" id="GO:0008270">
    <property type="term" value="F:zinc ion binding"/>
    <property type="evidence" value="ECO:0007669"/>
    <property type="project" value="UniProtKB-KW"/>
</dbReference>
<evidence type="ECO:0000256" key="13">
    <source>
        <dbReference type="ARBA" id="ARBA00033341"/>
    </source>
</evidence>
<evidence type="ECO:0000256" key="2">
    <source>
        <dbReference type="ARBA" id="ARBA00004123"/>
    </source>
</evidence>
<keyword evidence="8 14" id="KW-0862">Zinc</keyword>
<dbReference type="Proteomes" id="UP000001997">
    <property type="component" value="Unassembled WGS sequence"/>
</dbReference>
<evidence type="ECO:0000313" key="16">
    <source>
        <dbReference type="EMBL" id="EDK39698.2"/>
    </source>
</evidence>
<keyword evidence="9 14" id="KW-0805">Transcription regulation</keyword>
<dbReference type="GO" id="GO:0006367">
    <property type="term" value="P:transcription initiation at RNA polymerase II promoter"/>
    <property type="evidence" value="ECO:0007669"/>
    <property type="project" value="EnsemblFungi"/>
</dbReference>
<comment type="subcellular location">
    <subcellularLocation>
        <location evidence="2 14">Nucleus</location>
    </subcellularLocation>
</comment>
<evidence type="ECO:0000256" key="4">
    <source>
        <dbReference type="ARBA" id="ARBA00021280"/>
    </source>
</evidence>
<dbReference type="PANTHER" id="PTHR12831:SF0">
    <property type="entry name" value="GENERAL TRANSCRIPTION FACTOR IIH SUBUNIT 3"/>
    <property type="match status" value="1"/>
</dbReference>
<feature type="region of interest" description="Disordered" evidence="15">
    <location>
        <begin position="358"/>
        <end position="378"/>
    </location>
</feature>
<keyword evidence="5 14" id="KW-0479">Metal-binding</keyword>
<evidence type="ECO:0000256" key="5">
    <source>
        <dbReference type="ARBA" id="ARBA00022723"/>
    </source>
</evidence>
<evidence type="ECO:0000256" key="14">
    <source>
        <dbReference type="RuleBase" id="RU368090"/>
    </source>
</evidence>
<keyword evidence="6 14" id="KW-0227">DNA damage</keyword>
<evidence type="ECO:0000256" key="6">
    <source>
        <dbReference type="ARBA" id="ARBA00022763"/>
    </source>
</evidence>
<dbReference type="PANTHER" id="PTHR12831">
    <property type="entry name" value="TRANSCRIPTION INITIATION FACTOR IIH TFIIH , POLYPEPTIDE 3-RELATED"/>
    <property type="match status" value="1"/>
</dbReference>
<keyword evidence="12 14" id="KW-0539">Nucleus</keyword>
<accession>A5DKJ5</accession>
<dbReference type="KEGG" id="pgu:PGUG_03796"/>
<dbReference type="GO" id="GO:0006289">
    <property type="term" value="P:nucleotide-excision repair"/>
    <property type="evidence" value="ECO:0007669"/>
    <property type="project" value="UniProtKB-UniRule"/>
</dbReference>
<dbReference type="EMBL" id="CH408158">
    <property type="protein sequence ID" value="EDK39698.2"/>
    <property type="molecule type" value="Genomic_DNA"/>
</dbReference>
<keyword evidence="11 14" id="KW-0234">DNA repair</keyword>
<dbReference type="RefSeq" id="XP_001484415.2">
    <property type="nucleotide sequence ID" value="XM_001484365.1"/>
</dbReference>
<name>A5DKJ5_PICGU</name>
<organism evidence="16 17">
    <name type="scientific">Meyerozyma guilliermondii (strain ATCC 6260 / CBS 566 / DSM 6381 / JCM 1539 / NBRC 10279 / NRRL Y-324)</name>
    <name type="common">Yeast</name>
    <name type="synonym">Candida guilliermondii</name>
    <dbReference type="NCBI Taxonomy" id="294746"/>
    <lineage>
        <taxon>Eukaryota</taxon>
        <taxon>Fungi</taxon>
        <taxon>Dikarya</taxon>
        <taxon>Ascomycota</taxon>
        <taxon>Saccharomycotina</taxon>
        <taxon>Pichiomycetes</taxon>
        <taxon>Debaryomycetaceae</taxon>
        <taxon>Meyerozyma</taxon>
    </lineage>
</organism>
<evidence type="ECO:0000256" key="12">
    <source>
        <dbReference type="ARBA" id="ARBA00023242"/>
    </source>
</evidence>
<protein>
    <recommendedName>
        <fullName evidence="4 14">General transcription and DNA repair factor IIH subunit TFB4</fullName>
        <shortName evidence="14">TFIIH subunit TFB4</shortName>
    </recommendedName>
    <alternativeName>
        <fullName evidence="13 14">RNA polymerase II transcription factor B subunit 4</fullName>
    </alternativeName>
</protein>
<evidence type="ECO:0000256" key="7">
    <source>
        <dbReference type="ARBA" id="ARBA00022771"/>
    </source>
</evidence>
<dbReference type="GO" id="GO:0006355">
    <property type="term" value="P:regulation of DNA-templated transcription"/>
    <property type="evidence" value="ECO:0007669"/>
    <property type="project" value="InterPro"/>
</dbReference>
<dbReference type="HOGENOM" id="CLU_040211_0_0_1"/>
<dbReference type="GO" id="GO:0000439">
    <property type="term" value="C:transcription factor TFIIH core complex"/>
    <property type="evidence" value="ECO:0007669"/>
    <property type="project" value="UniProtKB-UniRule"/>
</dbReference>
<comment type="function">
    <text evidence="1 14">Component of the general transcription and DNA repair factor IIH (TFIIH) core complex, which is involved in general and transcription-coupled nucleotide excision repair (NER) of damaged DNA and, when complexed to TFIIK, in RNA transcription by RNA polymerase II. In NER, TFIIH acts by opening DNA around the lesion to allow the excision of the damaged oligonucleotide and its replacement by a new DNA fragment. In transcription, TFIIH has an essential role in transcription initiation. When the pre-initiation complex (PIC) has been established, TFIIH is required for promoter opening and promoter escape. Phosphorylation of the C-terminal tail (CTD) of the largest subunit of RNA polymerase II by the kinase module TFIIK controls the initiation of transcription.</text>
</comment>
<dbReference type="GO" id="GO:0005675">
    <property type="term" value="C:transcription factor TFIIH holo complex"/>
    <property type="evidence" value="ECO:0007669"/>
    <property type="project" value="UniProtKB-UniRule"/>
</dbReference>
<keyword evidence="10 14" id="KW-0804">Transcription</keyword>
<evidence type="ECO:0000313" key="17">
    <source>
        <dbReference type="Proteomes" id="UP000001997"/>
    </source>
</evidence>
<dbReference type="Gene3D" id="3.40.50.410">
    <property type="entry name" value="von Willebrand factor, type A domain"/>
    <property type="match status" value="1"/>
</dbReference>
<dbReference type="OrthoDB" id="17307at2759"/>
<dbReference type="GeneID" id="5125932"/>
<keyword evidence="7 14" id="KW-0863">Zinc-finger</keyword>
<dbReference type="SUPFAM" id="SSF53300">
    <property type="entry name" value="vWA-like"/>
    <property type="match status" value="1"/>
</dbReference>
<dbReference type="InParanoid" id="A5DKJ5"/>
<dbReference type="GO" id="GO:0000112">
    <property type="term" value="C:nucleotide-excision repair factor 3 complex"/>
    <property type="evidence" value="ECO:0007669"/>
    <property type="project" value="EnsemblFungi"/>
</dbReference>
<dbReference type="eggNOG" id="KOG2487">
    <property type="taxonomic scope" value="Eukaryota"/>
</dbReference>
<evidence type="ECO:0000256" key="15">
    <source>
        <dbReference type="SAM" id="MobiDB-lite"/>
    </source>
</evidence>
<dbReference type="FunCoup" id="A5DKJ5">
    <property type="interactions" value="1158"/>
</dbReference>
<dbReference type="InterPro" id="IPR004600">
    <property type="entry name" value="TFIIH_Tfb4/GTF2H3"/>
</dbReference>
<dbReference type="STRING" id="294746.A5DKJ5"/>